<proteinExistence type="predicted"/>
<dbReference type="Proteomes" id="UP000077671">
    <property type="component" value="Unassembled WGS sequence"/>
</dbReference>
<dbReference type="EMBL" id="CAJHJG010000263">
    <property type="protein sequence ID" value="CAD6900105.1"/>
    <property type="molecule type" value="Genomic_DNA"/>
</dbReference>
<feature type="compositionally biased region" description="Low complexity" evidence="1">
    <location>
        <begin position="290"/>
        <end position="305"/>
    </location>
</feature>
<accession>A0A177VFL9</accession>
<evidence type="ECO:0000313" key="4">
    <source>
        <dbReference type="Proteomes" id="UP000077671"/>
    </source>
</evidence>
<evidence type="ECO:0000313" key="2">
    <source>
        <dbReference type="EMBL" id="CAD6900105.1"/>
    </source>
</evidence>
<dbReference type="Proteomes" id="UP000836402">
    <property type="component" value="Unassembled WGS sequence"/>
</dbReference>
<reference evidence="3" key="1">
    <citation type="submission" date="2016-04" db="EMBL/GenBank/DDBJ databases">
        <authorList>
            <person name="Nguyen H.D."/>
            <person name="Kesanakurti P."/>
            <person name="Cullis J."/>
            <person name="Levesque C.A."/>
            <person name="Hambleton S."/>
        </authorList>
    </citation>
    <scope>NUCLEOTIDE SEQUENCE</scope>
    <source>
        <strain evidence="3">DAOMC 238032</strain>
    </source>
</reference>
<feature type="compositionally biased region" description="Polar residues" evidence="1">
    <location>
        <begin position="158"/>
        <end position="171"/>
    </location>
</feature>
<dbReference type="AlphaFoldDB" id="A0A177VFL9"/>
<feature type="compositionally biased region" description="Low complexity" evidence="1">
    <location>
        <begin position="255"/>
        <end position="266"/>
    </location>
</feature>
<reference evidence="3" key="2">
    <citation type="journal article" date="2019" name="IMA Fungus">
        <title>Genome sequencing and comparison of five Tilletia species to identify candidate genes for the detection of regulated species infecting wheat.</title>
        <authorList>
            <person name="Nguyen H.D.T."/>
            <person name="Sultana T."/>
            <person name="Kesanakurti P."/>
            <person name="Hambleton S."/>
        </authorList>
    </citation>
    <scope>NUCLEOTIDE SEQUENCE</scope>
    <source>
        <strain evidence="3">DAOMC 238032</strain>
    </source>
</reference>
<protein>
    <submittedName>
        <fullName evidence="3">Uncharacterized protein</fullName>
    </submittedName>
</protein>
<feature type="region of interest" description="Disordered" evidence="1">
    <location>
        <begin position="255"/>
        <end position="315"/>
    </location>
</feature>
<name>A0A177VFL9_9BASI</name>
<feature type="region of interest" description="Disordered" evidence="1">
    <location>
        <begin position="150"/>
        <end position="171"/>
    </location>
</feature>
<evidence type="ECO:0000313" key="5">
    <source>
        <dbReference type="Proteomes" id="UP000836402"/>
    </source>
</evidence>
<sequence>MASPFHTSADRLGHLRARLTGFKGTLAGKISLQAKSPAFVPSSSREIVNQGLLFNWRTMHLRRAVEHGENPALSHAERLKLMTAISKAFFDAQVADAPEDTEGTEDTEDAEVTEDTEVCDEGTKTPATLTVDNTTKDLTTMYPFPSYTISTRRRPQRLSGSTRKSSISSVAGSDTTAYEYGHESDDVDQLSFSSSATDLSALDETPPSKPVCMSSLQRDLSFVDDAALFEDADEGGEHEHGFGIDRLAGISTGTSTSSSLLSIPSSKHTGTTHHVDDSVGSLYHQNQRPAKASSGRRTSASTRARYQIRTSARPA</sequence>
<gene>
    <name evidence="3" type="ORF">A4X03_0g3762</name>
    <name evidence="2" type="ORF">JKIAZH3_G7541</name>
</gene>
<feature type="region of interest" description="Disordered" evidence="1">
    <location>
        <begin position="96"/>
        <end position="128"/>
    </location>
</feature>
<dbReference type="EMBL" id="LWDD02000457">
    <property type="protein sequence ID" value="KAE8260599.1"/>
    <property type="molecule type" value="Genomic_DNA"/>
</dbReference>
<evidence type="ECO:0000256" key="1">
    <source>
        <dbReference type="SAM" id="MobiDB-lite"/>
    </source>
</evidence>
<keyword evidence="5" id="KW-1185">Reference proteome</keyword>
<comment type="caution">
    <text evidence="3">The sequence shown here is derived from an EMBL/GenBank/DDBJ whole genome shotgun (WGS) entry which is preliminary data.</text>
</comment>
<evidence type="ECO:0000313" key="3">
    <source>
        <dbReference type="EMBL" id="KAE8260599.1"/>
    </source>
</evidence>
<feature type="compositionally biased region" description="Acidic residues" evidence="1">
    <location>
        <begin position="97"/>
        <end position="120"/>
    </location>
</feature>
<organism evidence="3 4">
    <name type="scientific">Tilletia caries</name>
    <name type="common">wheat bunt fungus</name>
    <dbReference type="NCBI Taxonomy" id="13290"/>
    <lineage>
        <taxon>Eukaryota</taxon>
        <taxon>Fungi</taxon>
        <taxon>Dikarya</taxon>
        <taxon>Basidiomycota</taxon>
        <taxon>Ustilaginomycotina</taxon>
        <taxon>Exobasidiomycetes</taxon>
        <taxon>Tilletiales</taxon>
        <taxon>Tilletiaceae</taxon>
        <taxon>Tilletia</taxon>
    </lineage>
</organism>
<reference evidence="2" key="3">
    <citation type="submission" date="2020-10" db="EMBL/GenBank/DDBJ databases">
        <authorList>
            <person name="Sedaghatjoo S."/>
        </authorList>
    </citation>
    <scope>NUCLEOTIDE SEQUENCE</scope>
    <source>
        <strain evidence="2">AZH3</strain>
    </source>
</reference>